<keyword evidence="1" id="KW-0812">Transmembrane</keyword>
<evidence type="ECO:0000256" key="1">
    <source>
        <dbReference type="SAM" id="Phobius"/>
    </source>
</evidence>
<comment type="caution">
    <text evidence="2">The sequence shown here is derived from an EMBL/GenBank/DDBJ whole genome shotgun (WGS) entry which is preliminary data.</text>
</comment>
<dbReference type="GeneID" id="38111621"/>
<keyword evidence="3" id="KW-1185">Reference proteome</keyword>
<keyword evidence="1" id="KW-0472">Membrane</keyword>
<proteinExistence type="predicted"/>
<name>A0A3D8T5X0_9EURO</name>
<evidence type="ECO:0000313" key="3">
    <source>
        <dbReference type="Proteomes" id="UP000256690"/>
    </source>
</evidence>
<keyword evidence="1" id="KW-1133">Transmembrane helix</keyword>
<dbReference type="Proteomes" id="UP000256690">
    <property type="component" value="Unassembled WGS sequence"/>
</dbReference>
<gene>
    <name evidence="2" type="ORF">DSM5745_01251</name>
</gene>
<dbReference type="EMBL" id="PVWQ01000001">
    <property type="protein sequence ID" value="RDW93929.1"/>
    <property type="molecule type" value="Genomic_DNA"/>
</dbReference>
<protein>
    <submittedName>
        <fullName evidence="2">Uncharacterized protein</fullName>
    </submittedName>
</protein>
<dbReference type="AlphaFoldDB" id="A0A3D8T5X0"/>
<evidence type="ECO:0000313" key="2">
    <source>
        <dbReference type="EMBL" id="RDW93929.1"/>
    </source>
</evidence>
<accession>A0A3D8T5X0</accession>
<reference evidence="2 3" key="1">
    <citation type="journal article" date="2018" name="IMA Fungus">
        <title>IMA Genome-F 9: Draft genome sequence of Annulohypoxylon stygium, Aspergillus mulundensis, Berkeleyomyces basicola (syn. Thielaviopsis basicola), Ceratocystis smalleyi, two Cercospora beticola strains, Coleophoma cylindrospora, Fusarium fracticaudum, Phialophora cf. hyalina, and Morchella septimelata.</title>
        <authorList>
            <person name="Wingfield B.D."/>
            <person name="Bills G.F."/>
            <person name="Dong Y."/>
            <person name="Huang W."/>
            <person name="Nel W.J."/>
            <person name="Swalarsk-Parry B.S."/>
            <person name="Vaghefi N."/>
            <person name="Wilken P.M."/>
            <person name="An Z."/>
            <person name="de Beer Z.W."/>
            <person name="De Vos L."/>
            <person name="Chen L."/>
            <person name="Duong T.A."/>
            <person name="Gao Y."/>
            <person name="Hammerbacher A."/>
            <person name="Kikkert J.R."/>
            <person name="Li Y."/>
            <person name="Li H."/>
            <person name="Li K."/>
            <person name="Li Q."/>
            <person name="Liu X."/>
            <person name="Ma X."/>
            <person name="Naidoo K."/>
            <person name="Pethybridge S.J."/>
            <person name="Sun J."/>
            <person name="Steenkamp E.T."/>
            <person name="van der Nest M.A."/>
            <person name="van Wyk S."/>
            <person name="Wingfield M.J."/>
            <person name="Xiong C."/>
            <person name="Yue Q."/>
            <person name="Zhang X."/>
        </authorList>
    </citation>
    <scope>NUCLEOTIDE SEQUENCE [LARGE SCALE GENOMIC DNA]</scope>
    <source>
        <strain evidence="2 3">DSM 5745</strain>
    </source>
</reference>
<organism evidence="2 3">
    <name type="scientific">Aspergillus mulundensis</name>
    <dbReference type="NCBI Taxonomy" id="1810919"/>
    <lineage>
        <taxon>Eukaryota</taxon>
        <taxon>Fungi</taxon>
        <taxon>Dikarya</taxon>
        <taxon>Ascomycota</taxon>
        <taxon>Pezizomycotina</taxon>
        <taxon>Eurotiomycetes</taxon>
        <taxon>Eurotiomycetidae</taxon>
        <taxon>Eurotiales</taxon>
        <taxon>Aspergillaceae</taxon>
        <taxon>Aspergillus</taxon>
        <taxon>Aspergillus subgen. Nidulantes</taxon>
    </lineage>
</organism>
<dbReference type="RefSeq" id="XP_026609112.1">
    <property type="nucleotide sequence ID" value="XM_026743267.1"/>
</dbReference>
<feature type="transmembrane region" description="Helical" evidence="1">
    <location>
        <begin position="69"/>
        <end position="91"/>
    </location>
</feature>
<sequence>MGSLYELISNAIEKSFVVPSSPQSNLDESYAVRLISHPSLNQVPGVWDIVLFVTREIERQLGSDYGVKWGSFICATVGPALILFSSLLTLVTHLELSNSSKTIKDAAKTSSVVEFSAVS</sequence>